<gene>
    <name evidence="1" type="ORF">NTE_03492</name>
</gene>
<keyword evidence="2" id="KW-1185">Reference proteome</keyword>
<accession>A0A075MW94</accession>
<name>A0A075MW94_9ARCH</name>
<evidence type="ECO:0000313" key="1">
    <source>
        <dbReference type="EMBL" id="AIF85520.1"/>
    </source>
</evidence>
<sequence length="49" mass="5809">MDNDSQLVEIWIKFLSDMGWLIKVRSNNRWLLTDMGKIELAEEWTLVVA</sequence>
<dbReference type="Proteomes" id="UP000028194">
    <property type="component" value="Chromosome"/>
</dbReference>
<dbReference type="HOGENOM" id="CLU_3130673_0_0_2"/>
<proteinExistence type="predicted"/>
<dbReference type="EMBL" id="CP007174">
    <property type="protein sequence ID" value="AIF85520.1"/>
    <property type="molecule type" value="Genomic_DNA"/>
</dbReference>
<evidence type="ECO:0000313" key="2">
    <source>
        <dbReference type="Proteomes" id="UP000028194"/>
    </source>
</evidence>
<protein>
    <submittedName>
        <fullName evidence="1">Uncharacterized protein</fullName>
    </submittedName>
</protein>
<organism evidence="1 2">
    <name type="scientific">Candidatus Nitrososphaera evergladensis SR1</name>
    <dbReference type="NCBI Taxonomy" id="1459636"/>
    <lineage>
        <taxon>Archaea</taxon>
        <taxon>Nitrososphaerota</taxon>
        <taxon>Nitrososphaeria</taxon>
        <taxon>Nitrososphaerales</taxon>
        <taxon>Nitrososphaeraceae</taxon>
        <taxon>Nitrososphaera</taxon>
    </lineage>
</organism>
<dbReference type="AlphaFoldDB" id="A0A075MW94"/>
<reference evidence="1 2" key="1">
    <citation type="journal article" date="2014" name="PLoS ONE">
        <title>Genome Sequence of Candidatus Nitrososphaera evergladensis from Group I.1b Enriched from Everglades Soil Reveals Novel Genomic Features of the Ammonia-Oxidizing Archaea.</title>
        <authorList>
            <person name="Zhalnina K.V."/>
            <person name="Dias R."/>
            <person name="Leonard M.T."/>
            <person name="Dorr de Quadros P."/>
            <person name="Camargo F.A."/>
            <person name="Drew J.C."/>
            <person name="Farmerie W.G."/>
            <person name="Daroub S.H."/>
            <person name="Triplett E.W."/>
        </authorList>
    </citation>
    <scope>NUCLEOTIDE SEQUENCE [LARGE SCALE GENOMIC DNA]</scope>
    <source>
        <strain evidence="1 2">SR1</strain>
    </source>
</reference>
<dbReference type="KEGG" id="nev:NTE_03492"/>